<dbReference type="SUPFAM" id="SSF53271">
    <property type="entry name" value="PRTase-like"/>
    <property type="match status" value="1"/>
</dbReference>
<reference evidence="13 14" key="1">
    <citation type="journal article" date="2019" name="Int. J. Syst. Evol. Microbiol.">
        <title>The Global Catalogue of Microorganisms (GCM) 10K type strain sequencing project: providing services to taxonomists for standard genome sequencing and annotation.</title>
        <authorList>
            <consortium name="The Broad Institute Genomics Platform"/>
            <consortium name="The Broad Institute Genome Sequencing Center for Infectious Disease"/>
            <person name="Wu L."/>
            <person name="Ma J."/>
        </authorList>
    </citation>
    <scope>NUCLEOTIDE SEQUENCE [LARGE SCALE GENOMIC DNA]</scope>
    <source>
        <strain evidence="13 14">DT31</strain>
    </source>
</reference>
<keyword evidence="14" id="KW-1185">Reference proteome</keyword>
<dbReference type="GO" id="GO:0009165">
    <property type="term" value="P:nucleotide biosynthetic process"/>
    <property type="evidence" value="ECO:0007669"/>
    <property type="project" value="UniProtKB-KW"/>
</dbReference>
<comment type="caution">
    <text evidence="13">The sequence shown here is derived from an EMBL/GenBank/DDBJ whole genome shotgun (WGS) entry which is preliminary data.</text>
</comment>
<dbReference type="GO" id="GO:0005524">
    <property type="term" value="F:ATP binding"/>
    <property type="evidence" value="ECO:0007669"/>
    <property type="project" value="UniProtKB-KW"/>
</dbReference>
<comment type="similarity">
    <text evidence="10">Belongs to the ribose-phosphate pyrophosphokinase family. Class III (archaeal) subfamily.</text>
</comment>
<comment type="pathway">
    <text evidence="10">Metabolic intermediate biosynthesis; 5-phospho-alpha-D-ribose 1-diphosphate biosynthesis; 5-phospho-alpha-D-ribose 1-diphosphate from D-ribose 5-phosphate (route I): step 1/1.</text>
</comment>
<keyword evidence="1 10" id="KW-0963">Cytoplasm</keyword>
<dbReference type="NCBIfam" id="TIGR01251">
    <property type="entry name" value="ribP_PPkin"/>
    <property type="match status" value="1"/>
</dbReference>
<evidence type="ECO:0000256" key="8">
    <source>
        <dbReference type="ARBA" id="ARBA00022842"/>
    </source>
</evidence>
<keyword evidence="5 10" id="KW-0547">Nucleotide-binding</keyword>
<dbReference type="FunFam" id="3.40.50.2020:FF:000007">
    <property type="entry name" value="Ribose-phosphate pyrophosphokinase"/>
    <property type="match status" value="1"/>
</dbReference>
<accession>A0ABD5WGL2</accession>
<dbReference type="SMART" id="SM01400">
    <property type="entry name" value="Pribosyltran_N"/>
    <property type="match status" value="1"/>
</dbReference>
<proteinExistence type="inferred from homology"/>
<dbReference type="EC" id="2.7.6.1" evidence="10"/>
<evidence type="ECO:0000256" key="6">
    <source>
        <dbReference type="ARBA" id="ARBA00022777"/>
    </source>
</evidence>
<dbReference type="Pfam" id="PF00156">
    <property type="entry name" value="Pribosyltran"/>
    <property type="match status" value="1"/>
</dbReference>
<dbReference type="InterPro" id="IPR037514">
    <property type="entry name" value="Rib-P_diPkinase_arc"/>
</dbReference>
<sequence>MIVPGSASQALAAALADETGRSLATPEYHWFPDGEERAAVPDFDGEEAVVVAATDSNDALVELLQLQDAVREAGADEVTTVLPYMGYARQDRAFEHGQPVSARAVARAVSTGTDRVVLVTPHEADVADFFDVPVDVLDASSLLATPLPADLTEPLFLGPDASAEGLAVAVRDAYGAGETDFFEKERDYDTGDVTVTPSDASVAGRDVVVVDDIIATGSTMSEAVAALHERDCGDVYTACVHGMLAANARTKLAAAGVERVIASDTIERVASEVSVAPLVADAL</sequence>
<dbReference type="EMBL" id="JBHTAH010000017">
    <property type="protein sequence ID" value="MFC7071044.1"/>
    <property type="molecule type" value="Genomic_DNA"/>
</dbReference>
<evidence type="ECO:0000256" key="7">
    <source>
        <dbReference type="ARBA" id="ARBA00022840"/>
    </source>
</evidence>
<comment type="function">
    <text evidence="10">Involved in the biosynthesis of the central metabolite phospho-alpha-D-ribosyl-1-pyrophosphate (PRPP) via the transfer of pyrophosphoryl group from ATP to 1-hydroxyl of ribose-5-phosphate (Rib-5-P).</text>
</comment>
<gene>
    <name evidence="10 13" type="primary">prs</name>
    <name evidence="13" type="ORF">ACFQL9_15465</name>
</gene>
<feature type="binding site" evidence="10">
    <location>
        <position position="186"/>
    </location>
    <ligand>
        <name>D-ribose 5-phosphate</name>
        <dbReference type="ChEBI" id="CHEBI:78346"/>
    </ligand>
</feature>
<dbReference type="PANTHER" id="PTHR10210">
    <property type="entry name" value="RIBOSE-PHOSPHATE DIPHOSPHOKINASE FAMILY MEMBER"/>
    <property type="match status" value="1"/>
</dbReference>
<feature type="domain" description="Phosphoribosyltransferase" evidence="11">
    <location>
        <begin position="150"/>
        <end position="261"/>
    </location>
</feature>
<protein>
    <recommendedName>
        <fullName evidence="10">Ribose-phosphate pyrophosphokinase</fullName>
        <shortName evidence="10">RPPK</shortName>
        <ecNumber evidence="10">2.7.6.1</ecNumber>
    </recommendedName>
    <alternativeName>
        <fullName evidence="10">5-phospho-D-ribosyl alpha-1-diphosphate synthase</fullName>
    </alternativeName>
    <alternativeName>
        <fullName evidence="10">Phosphoribosyl diphosphate synthase</fullName>
    </alternativeName>
    <alternativeName>
        <fullName evidence="10">Phosphoribosyl pyrophosphate synthase</fullName>
        <shortName evidence="10">P-Rib-PP synthase</shortName>
        <shortName evidence="10">PRPP synthase</shortName>
        <shortName evidence="10">PRPPase</shortName>
    </alternativeName>
</protein>
<evidence type="ECO:0000256" key="2">
    <source>
        <dbReference type="ARBA" id="ARBA00022679"/>
    </source>
</evidence>
<organism evidence="13 14">
    <name type="scientific">Halobaculum lipolyticum</name>
    <dbReference type="NCBI Taxonomy" id="3032001"/>
    <lineage>
        <taxon>Archaea</taxon>
        <taxon>Methanobacteriati</taxon>
        <taxon>Methanobacteriota</taxon>
        <taxon>Stenosarchaea group</taxon>
        <taxon>Halobacteria</taxon>
        <taxon>Halobacteriales</taxon>
        <taxon>Haloferacaceae</taxon>
        <taxon>Halobaculum</taxon>
    </lineage>
</organism>
<evidence type="ECO:0000259" key="12">
    <source>
        <dbReference type="Pfam" id="PF13793"/>
    </source>
</evidence>
<keyword evidence="2 10" id="KW-0808">Transferase</keyword>
<dbReference type="AlphaFoldDB" id="A0ABD5WGL2"/>
<dbReference type="GO" id="GO:0006015">
    <property type="term" value="P:5-phosphoribose 1-diphosphate biosynthetic process"/>
    <property type="evidence" value="ECO:0007669"/>
    <property type="project" value="UniProtKB-UniRule"/>
</dbReference>
<comment type="cofactor">
    <cofactor evidence="10">
        <name>Mg(2+)</name>
        <dbReference type="ChEBI" id="CHEBI:18420"/>
    </cofactor>
    <text evidence="10">Binds 2 Mg(2+) ions per subunit.</text>
</comment>
<keyword evidence="8 10" id="KW-0460">Magnesium</keyword>
<dbReference type="GO" id="GO:0004749">
    <property type="term" value="F:ribose phosphate diphosphokinase activity"/>
    <property type="evidence" value="ECO:0007669"/>
    <property type="project" value="UniProtKB-UniRule"/>
</dbReference>
<keyword evidence="3 10" id="KW-0479">Metal-binding</keyword>
<evidence type="ECO:0000259" key="11">
    <source>
        <dbReference type="Pfam" id="PF00156"/>
    </source>
</evidence>
<dbReference type="Gene3D" id="3.40.50.2020">
    <property type="match status" value="2"/>
</dbReference>
<evidence type="ECO:0000313" key="14">
    <source>
        <dbReference type="Proteomes" id="UP001596461"/>
    </source>
</evidence>
<comment type="caution">
    <text evidence="10">Lacks conserved residue(s) required for the propagation of feature annotation.</text>
</comment>
<comment type="subcellular location">
    <subcellularLocation>
        <location evidence="10">Cytoplasm</location>
    </subcellularLocation>
</comment>
<evidence type="ECO:0000256" key="9">
    <source>
        <dbReference type="ARBA" id="ARBA00049535"/>
    </source>
</evidence>
<feature type="binding site" evidence="10">
    <location>
        <begin position="33"/>
        <end position="35"/>
    </location>
    <ligand>
        <name>ATP</name>
        <dbReference type="ChEBI" id="CHEBI:30616"/>
    </ligand>
</feature>
<evidence type="ECO:0000256" key="10">
    <source>
        <dbReference type="HAMAP-Rule" id="MF_00583"/>
    </source>
</evidence>
<dbReference type="Proteomes" id="UP001596461">
    <property type="component" value="Unassembled WGS sequence"/>
</dbReference>
<feature type="binding site" evidence="10">
    <location>
        <position position="211"/>
    </location>
    <ligand>
        <name>D-ribose 5-phosphate</name>
        <dbReference type="ChEBI" id="CHEBI:78346"/>
    </ligand>
</feature>
<evidence type="ECO:0000256" key="5">
    <source>
        <dbReference type="ARBA" id="ARBA00022741"/>
    </source>
</evidence>
<dbReference type="PANTHER" id="PTHR10210:SF32">
    <property type="entry name" value="RIBOSE-PHOSPHATE PYROPHOSPHOKINASE 2"/>
    <property type="match status" value="1"/>
</dbReference>
<dbReference type="CDD" id="cd06223">
    <property type="entry name" value="PRTases_typeI"/>
    <property type="match status" value="1"/>
</dbReference>
<evidence type="ECO:0000313" key="13">
    <source>
        <dbReference type="EMBL" id="MFC7071044.1"/>
    </source>
</evidence>
<dbReference type="InterPro" id="IPR029099">
    <property type="entry name" value="Pribosyltran_N"/>
</dbReference>
<keyword evidence="6 10" id="KW-0418">Kinase</keyword>
<keyword evidence="7 10" id="KW-0067">ATP-binding</keyword>
<evidence type="ECO:0000256" key="1">
    <source>
        <dbReference type="ARBA" id="ARBA00022490"/>
    </source>
</evidence>
<dbReference type="GO" id="GO:0000287">
    <property type="term" value="F:magnesium ion binding"/>
    <property type="evidence" value="ECO:0007669"/>
    <property type="project" value="UniProtKB-UniRule"/>
</dbReference>
<dbReference type="GO" id="GO:0005737">
    <property type="term" value="C:cytoplasm"/>
    <property type="evidence" value="ECO:0007669"/>
    <property type="project" value="UniProtKB-SubCell"/>
</dbReference>
<dbReference type="GO" id="GO:0016301">
    <property type="term" value="F:kinase activity"/>
    <property type="evidence" value="ECO:0007669"/>
    <property type="project" value="UniProtKB-KW"/>
</dbReference>
<evidence type="ECO:0000256" key="3">
    <source>
        <dbReference type="ARBA" id="ARBA00022723"/>
    </source>
</evidence>
<feature type="active site" evidence="10">
    <location>
        <position position="184"/>
    </location>
</feature>
<dbReference type="GeneID" id="81124584"/>
<dbReference type="HAMAP" id="MF_00583_A">
    <property type="entry name" value="RibP_PPkinase_A"/>
    <property type="match status" value="1"/>
</dbReference>
<dbReference type="InterPro" id="IPR005946">
    <property type="entry name" value="Rib-P_diPkinase"/>
</dbReference>
<evidence type="ECO:0000256" key="4">
    <source>
        <dbReference type="ARBA" id="ARBA00022727"/>
    </source>
</evidence>
<dbReference type="InterPro" id="IPR029057">
    <property type="entry name" value="PRTase-like"/>
</dbReference>
<feature type="binding site" evidence="10">
    <location>
        <begin position="89"/>
        <end position="90"/>
    </location>
    <ligand>
        <name>ATP</name>
        <dbReference type="ChEBI" id="CHEBI:30616"/>
    </ligand>
</feature>
<dbReference type="Pfam" id="PF13793">
    <property type="entry name" value="Pribosyltran_N"/>
    <property type="match status" value="1"/>
</dbReference>
<comment type="catalytic activity">
    <reaction evidence="9 10">
        <text>D-ribose 5-phosphate + ATP = 5-phospho-alpha-D-ribose 1-diphosphate + AMP + H(+)</text>
        <dbReference type="Rhea" id="RHEA:15609"/>
        <dbReference type="ChEBI" id="CHEBI:15378"/>
        <dbReference type="ChEBI" id="CHEBI:30616"/>
        <dbReference type="ChEBI" id="CHEBI:58017"/>
        <dbReference type="ChEBI" id="CHEBI:78346"/>
        <dbReference type="ChEBI" id="CHEBI:456215"/>
        <dbReference type="EC" id="2.7.6.1"/>
    </reaction>
</comment>
<feature type="binding site" evidence="10">
    <location>
        <position position="122"/>
    </location>
    <ligand>
        <name>Mg(2+)</name>
        <dbReference type="ChEBI" id="CHEBI:18420"/>
        <label>1</label>
    </ligand>
</feature>
<feature type="domain" description="Ribose-phosphate pyrophosphokinase N-terminal" evidence="12">
    <location>
        <begin position="2"/>
        <end position="109"/>
    </location>
</feature>
<feature type="binding site" evidence="10">
    <location>
        <position position="160"/>
    </location>
    <ligand>
        <name>Mg(2+)</name>
        <dbReference type="ChEBI" id="CHEBI:18420"/>
        <label>2</label>
    </ligand>
</feature>
<dbReference type="RefSeq" id="WP_284032706.1">
    <property type="nucleotide sequence ID" value="NZ_CP126154.1"/>
</dbReference>
<keyword evidence="4 10" id="KW-0545">Nucleotide biosynthesis</keyword>
<dbReference type="InterPro" id="IPR000836">
    <property type="entry name" value="PRTase_dom"/>
</dbReference>
<name>A0ABD5WGL2_9EURY</name>